<organism evidence="1">
    <name type="scientific">marine metagenome</name>
    <dbReference type="NCBI Taxonomy" id="408172"/>
    <lineage>
        <taxon>unclassified sequences</taxon>
        <taxon>metagenomes</taxon>
        <taxon>ecological metagenomes</taxon>
    </lineage>
</organism>
<sequence length="43" mass="4874">MNPYRSHIERDERFNICTVSIDGTIVGCMGLWPMRAKFAGKAT</sequence>
<evidence type="ECO:0000313" key="1">
    <source>
        <dbReference type="EMBL" id="SVE12336.1"/>
    </source>
</evidence>
<name>A0A383AWK6_9ZZZZ</name>
<dbReference type="AlphaFoldDB" id="A0A383AWK6"/>
<feature type="non-terminal residue" evidence="1">
    <location>
        <position position="43"/>
    </location>
</feature>
<accession>A0A383AWK6</accession>
<reference evidence="1" key="1">
    <citation type="submission" date="2018-05" db="EMBL/GenBank/DDBJ databases">
        <authorList>
            <person name="Lanie J.A."/>
            <person name="Ng W.-L."/>
            <person name="Kazmierczak K.M."/>
            <person name="Andrzejewski T.M."/>
            <person name="Davidsen T.M."/>
            <person name="Wayne K.J."/>
            <person name="Tettelin H."/>
            <person name="Glass J.I."/>
            <person name="Rusch D."/>
            <person name="Podicherti R."/>
            <person name="Tsui H.-C.T."/>
            <person name="Winkler M.E."/>
        </authorList>
    </citation>
    <scope>NUCLEOTIDE SEQUENCE</scope>
</reference>
<gene>
    <name evidence="1" type="ORF">METZ01_LOCUS465190</name>
</gene>
<protein>
    <submittedName>
        <fullName evidence="1">Uncharacterized protein</fullName>
    </submittedName>
</protein>
<proteinExistence type="predicted"/>
<dbReference type="EMBL" id="UINC01195665">
    <property type="protein sequence ID" value="SVE12336.1"/>
    <property type="molecule type" value="Genomic_DNA"/>
</dbReference>